<organism evidence="1 2">
    <name type="scientific">Lederbergia wuyishanensis</name>
    <dbReference type="NCBI Taxonomy" id="1347903"/>
    <lineage>
        <taxon>Bacteria</taxon>
        <taxon>Bacillati</taxon>
        <taxon>Bacillota</taxon>
        <taxon>Bacilli</taxon>
        <taxon>Bacillales</taxon>
        <taxon>Bacillaceae</taxon>
        <taxon>Lederbergia</taxon>
    </lineage>
</organism>
<dbReference type="InterPro" id="IPR025004">
    <property type="entry name" value="SenN/SenS"/>
</dbReference>
<comment type="caution">
    <text evidence="1">The sequence shown here is derived from an EMBL/GenBank/DDBJ whole genome shotgun (WGS) entry which is preliminary data.</text>
</comment>
<dbReference type="EMBL" id="JAUSUO010000006">
    <property type="protein sequence ID" value="MDQ0343700.1"/>
    <property type="molecule type" value="Genomic_DNA"/>
</dbReference>
<sequence length="40" mass="4835">MRKLKTTLSELISKNKEELLKDREVIAEIEKRIDEKYTNK</sequence>
<name>A0ABU0D5L2_9BACI</name>
<accession>A0ABU0D5L2</accession>
<proteinExistence type="predicted"/>
<evidence type="ECO:0008006" key="3">
    <source>
        <dbReference type="Google" id="ProtNLM"/>
    </source>
</evidence>
<dbReference type="Proteomes" id="UP001232343">
    <property type="component" value="Unassembled WGS sequence"/>
</dbReference>
<protein>
    <recommendedName>
        <fullName evidence="3">FbpB family small basic protein</fullName>
    </recommendedName>
</protein>
<keyword evidence="2" id="KW-1185">Reference proteome</keyword>
<gene>
    <name evidence="1" type="ORF">J2S14_002535</name>
</gene>
<reference evidence="1 2" key="1">
    <citation type="submission" date="2023-07" db="EMBL/GenBank/DDBJ databases">
        <title>Genomic Encyclopedia of Type Strains, Phase IV (KMG-IV): sequencing the most valuable type-strain genomes for metagenomic binning, comparative biology and taxonomic classification.</title>
        <authorList>
            <person name="Goeker M."/>
        </authorList>
    </citation>
    <scope>NUCLEOTIDE SEQUENCE [LARGE SCALE GENOMIC DNA]</scope>
    <source>
        <strain evidence="1 2">DSM 27848</strain>
    </source>
</reference>
<evidence type="ECO:0000313" key="2">
    <source>
        <dbReference type="Proteomes" id="UP001232343"/>
    </source>
</evidence>
<dbReference type="RefSeq" id="WP_244681891.1">
    <property type="nucleotide sequence ID" value="NZ_JALIRM010000009.1"/>
</dbReference>
<dbReference type="Pfam" id="PF13040">
    <property type="entry name" value="Fur_reg_FbpB"/>
    <property type="match status" value="1"/>
</dbReference>
<evidence type="ECO:0000313" key="1">
    <source>
        <dbReference type="EMBL" id="MDQ0343700.1"/>
    </source>
</evidence>